<name>A0A919EM07_9GAMM</name>
<evidence type="ECO:0000313" key="5">
    <source>
        <dbReference type="Proteomes" id="UP000623842"/>
    </source>
</evidence>
<dbReference type="SUPFAM" id="SSF55729">
    <property type="entry name" value="Acyl-CoA N-acyltransferases (Nat)"/>
    <property type="match status" value="1"/>
</dbReference>
<gene>
    <name evidence="4" type="ORF">GCM10017161_32140</name>
</gene>
<organism evidence="4 5">
    <name type="scientific">Thalassotalea marina</name>
    <dbReference type="NCBI Taxonomy" id="1673741"/>
    <lineage>
        <taxon>Bacteria</taxon>
        <taxon>Pseudomonadati</taxon>
        <taxon>Pseudomonadota</taxon>
        <taxon>Gammaproteobacteria</taxon>
        <taxon>Alteromonadales</taxon>
        <taxon>Colwelliaceae</taxon>
        <taxon>Thalassotalea</taxon>
    </lineage>
</organism>
<reference evidence="4" key="1">
    <citation type="journal article" date="2014" name="Int. J. Syst. Evol. Microbiol.">
        <title>Complete genome sequence of Corynebacterium casei LMG S-19264T (=DSM 44701T), isolated from a smear-ripened cheese.</title>
        <authorList>
            <consortium name="US DOE Joint Genome Institute (JGI-PGF)"/>
            <person name="Walter F."/>
            <person name="Albersmeier A."/>
            <person name="Kalinowski J."/>
            <person name="Ruckert C."/>
        </authorList>
    </citation>
    <scope>NUCLEOTIDE SEQUENCE</scope>
    <source>
        <strain evidence="4">KCTC 42731</strain>
    </source>
</reference>
<dbReference type="Proteomes" id="UP000623842">
    <property type="component" value="Unassembled WGS sequence"/>
</dbReference>
<dbReference type="GO" id="GO:0016747">
    <property type="term" value="F:acyltransferase activity, transferring groups other than amino-acyl groups"/>
    <property type="evidence" value="ECO:0007669"/>
    <property type="project" value="InterPro"/>
</dbReference>
<dbReference type="EMBL" id="BNCK01000008">
    <property type="protein sequence ID" value="GHG01084.1"/>
    <property type="molecule type" value="Genomic_DNA"/>
</dbReference>
<reference evidence="4" key="2">
    <citation type="submission" date="2020-09" db="EMBL/GenBank/DDBJ databases">
        <authorList>
            <person name="Sun Q."/>
            <person name="Kim S."/>
        </authorList>
    </citation>
    <scope>NUCLEOTIDE SEQUENCE</scope>
    <source>
        <strain evidence="4">KCTC 42731</strain>
    </source>
</reference>
<proteinExistence type="predicted"/>
<evidence type="ECO:0000259" key="3">
    <source>
        <dbReference type="PROSITE" id="PS51186"/>
    </source>
</evidence>
<protein>
    <submittedName>
        <fullName evidence="4">N-acetyltransferase</fullName>
    </submittedName>
</protein>
<evidence type="ECO:0000313" key="4">
    <source>
        <dbReference type="EMBL" id="GHG01084.1"/>
    </source>
</evidence>
<dbReference type="CDD" id="cd04301">
    <property type="entry name" value="NAT_SF"/>
    <property type="match status" value="1"/>
</dbReference>
<comment type="caution">
    <text evidence="4">The sequence shown here is derived from an EMBL/GenBank/DDBJ whole genome shotgun (WGS) entry which is preliminary data.</text>
</comment>
<feature type="domain" description="N-acetyltransferase" evidence="3">
    <location>
        <begin position="23"/>
        <end position="164"/>
    </location>
</feature>
<keyword evidence="1" id="KW-0808">Transferase</keyword>
<keyword evidence="2" id="KW-0012">Acyltransferase</keyword>
<dbReference type="Pfam" id="PF13673">
    <property type="entry name" value="Acetyltransf_10"/>
    <property type="match status" value="1"/>
</dbReference>
<dbReference type="PANTHER" id="PTHR43800:SF1">
    <property type="entry name" value="PEPTIDYL-LYSINE N-ACETYLTRANSFERASE YJAB"/>
    <property type="match status" value="1"/>
</dbReference>
<keyword evidence="5" id="KW-1185">Reference proteome</keyword>
<dbReference type="InterPro" id="IPR000182">
    <property type="entry name" value="GNAT_dom"/>
</dbReference>
<dbReference type="Gene3D" id="3.40.630.30">
    <property type="match status" value="1"/>
</dbReference>
<dbReference type="PANTHER" id="PTHR43800">
    <property type="entry name" value="PEPTIDYL-LYSINE N-ACETYLTRANSFERASE YJAB"/>
    <property type="match status" value="1"/>
</dbReference>
<evidence type="ECO:0000256" key="2">
    <source>
        <dbReference type="ARBA" id="ARBA00023315"/>
    </source>
</evidence>
<dbReference type="InterPro" id="IPR016181">
    <property type="entry name" value="Acyl_CoA_acyltransferase"/>
</dbReference>
<evidence type="ECO:0000256" key="1">
    <source>
        <dbReference type="ARBA" id="ARBA00022679"/>
    </source>
</evidence>
<dbReference type="PROSITE" id="PS51186">
    <property type="entry name" value="GNAT"/>
    <property type="match status" value="1"/>
</dbReference>
<sequence length="164" mass="18906">MNTLSDIGSKKLMIPKHKEKLVLTFNKAAPEDINFLLELRKLSMTEHLLAAGLDYDDEQHKARILEYYNDTYLLNLADKAIGVVKLGQMADRWHIRQFQILPDYHGKGVGTKVLSLLQSKAQSVNMPITLNVLYQNPARRLYERMGFKVIGENGLEYQMKWSLQ</sequence>
<accession>A0A919EM07</accession>
<dbReference type="AlphaFoldDB" id="A0A919EM07"/>